<dbReference type="SUPFAM" id="SSF46785">
    <property type="entry name" value="Winged helix' DNA-binding domain"/>
    <property type="match status" value="1"/>
</dbReference>
<accession>A0A9E9LU14</accession>
<evidence type="ECO:0000313" key="3">
    <source>
        <dbReference type="Proteomes" id="UP001156215"/>
    </source>
</evidence>
<dbReference type="RefSeq" id="WP_269308622.1">
    <property type="nucleotide sequence ID" value="NZ_CP098242.1"/>
</dbReference>
<dbReference type="GO" id="GO:0003700">
    <property type="term" value="F:DNA-binding transcription factor activity"/>
    <property type="evidence" value="ECO:0007669"/>
    <property type="project" value="TreeGrafter"/>
</dbReference>
<sequence>MRLSANTRYAIRVIFELALAEGPLPIPALSEKAGIAQRTVENIHTVLRQHDITASTIGAKGGIHLAMPLSRISLGRMVTLFDDGVEFAVCFGNKSNDCPRQLVCDTRSVWGSVSNRIQQELDAVSLDSILTQYRREEEREKPIFIHGINR</sequence>
<dbReference type="AlphaFoldDB" id="A0A9E9LU14"/>
<dbReference type="Pfam" id="PF02082">
    <property type="entry name" value="Rrf2"/>
    <property type="match status" value="1"/>
</dbReference>
<keyword evidence="1" id="KW-0238">DNA-binding</keyword>
<reference evidence="2" key="1">
    <citation type="journal article" date="2022" name="Front. Microbiol.">
        <title>New perspectives on an old grouping: The genomic and phenotypic variability of Oxalobacter formigenes and the implications for calcium oxalate stone prevention.</title>
        <authorList>
            <person name="Chmiel J.A."/>
            <person name="Carr C."/>
            <person name="Stuivenberg G.A."/>
            <person name="Venema R."/>
            <person name="Chanyi R.M."/>
            <person name="Al K.F."/>
            <person name="Giguere D."/>
            <person name="Say H."/>
            <person name="Akouris P.P."/>
            <person name="Dominguez Romero S.A."/>
            <person name="Kwong A."/>
            <person name="Tai V."/>
            <person name="Koval S.F."/>
            <person name="Razvi H."/>
            <person name="Bjazevic J."/>
            <person name="Burton J.P."/>
        </authorList>
    </citation>
    <scope>NUCLEOTIDE SEQUENCE</scope>
    <source>
        <strain evidence="2">WoOx3</strain>
    </source>
</reference>
<name>A0A9E9LU14_9BURK</name>
<evidence type="ECO:0000256" key="1">
    <source>
        <dbReference type="ARBA" id="ARBA00023125"/>
    </source>
</evidence>
<evidence type="ECO:0000313" key="2">
    <source>
        <dbReference type="EMBL" id="WAW09620.1"/>
    </source>
</evidence>
<dbReference type="Gene3D" id="1.10.10.10">
    <property type="entry name" value="Winged helix-like DNA-binding domain superfamily/Winged helix DNA-binding domain"/>
    <property type="match status" value="1"/>
</dbReference>
<dbReference type="PROSITE" id="PS51197">
    <property type="entry name" value="HTH_RRF2_2"/>
    <property type="match status" value="1"/>
</dbReference>
<dbReference type="NCBIfam" id="TIGR00738">
    <property type="entry name" value="rrf2_super"/>
    <property type="match status" value="1"/>
</dbReference>
<gene>
    <name evidence="2" type="ORF">NB640_10330</name>
</gene>
<proteinExistence type="predicted"/>
<dbReference type="InterPro" id="IPR036390">
    <property type="entry name" value="WH_DNA-bd_sf"/>
</dbReference>
<dbReference type="PANTHER" id="PTHR33221">
    <property type="entry name" value="WINGED HELIX-TURN-HELIX TRANSCRIPTIONAL REGULATOR, RRF2 FAMILY"/>
    <property type="match status" value="1"/>
</dbReference>
<dbReference type="InterPro" id="IPR036388">
    <property type="entry name" value="WH-like_DNA-bd_sf"/>
</dbReference>
<dbReference type="Proteomes" id="UP001156215">
    <property type="component" value="Chromosome"/>
</dbReference>
<dbReference type="GO" id="GO:0003677">
    <property type="term" value="F:DNA binding"/>
    <property type="evidence" value="ECO:0007669"/>
    <property type="project" value="UniProtKB-KW"/>
</dbReference>
<dbReference type="GO" id="GO:0005829">
    <property type="term" value="C:cytosol"/>
    <property type="evidence" value="ECO:0007669"/>
    <property type="project" value="TreeGrafter"/>
</dbReference>
<dbReference type="KEGG" id="ovb:NB640_10330"/>
<dbReference type="EMBL" id="CP098242">
    <property type="protein sequence ID" value="WAW09620.1"/>
    <property type="molecule type" value="Genomic_DNA"/>
</dbReference>
<keyword evidence="3" id="KW-1185">Reference proteome</keyword>
<dbReference type="PANTHER" id="PTHR33221:SF5">
    <property type="entry name" value="HTH-TYPE TRANSCRIPTIONAL REGULATOR ISCR"/>
    <property type="match status" value="1"/>
</dbReference>
<protein>
    <submittedName>
        <fullName evidence="2">Rrf2 family transcriptional regulator</fullName>
    </submittedName>
</protein>
<organism evidence="2 3">
    <name type="scientific">Oxalobacter vibrioformis</name>
    <dbReference type="NCBI Taxonomy" id="933080"/>
    <lineage>
        <taxon>Bacteria</taxon>
        <taxon>Pseudomonadati</taxon>
        <taxon>Pseudomonadota</taxon>
        <taxon>Betaproteobacteria</taxon>
        <taxon>Burkholderiales</taxon>
        <taxon>Oxalobacteraceae</taxon>
        <taxon>Oxalobacter</taxon>
    </lineage>
</organism>
<dbReference type="InterPro" id="IPR000944">
    <property type="entry name" value="Tscrpt_reg_Rrf2"/>
</dbReference>